<proteinExistence type="predicted"/>
<comment type="caution">
    <text evidence="1">The sequence shown here is derived from an EMBL/GenBank/DDBJ whole genome shotgun (WGS) entry which is preliminary data.</text>
</comment>
<reference evidence="1 2" key="1">
    <citation type="submission" date="2016-10" db="EMBL/GenBank/DDBJ databases">
        <authorList>
            <person name="Varghese N."/>
            <person name="Submissions S."/>
        </authorList>
    </citation>
    <scope>NUCLEOTIDE SEQUENCE [LARGE SCALE GENOMIC DNA]</scope>
    <source>
        <strain evidence="1 2">BS2122</strain>
    </source>
</reference>
<dbReference type="EMBL" id="FNHM01000002">
    <property type="protein sequence ID" value="SDM27472.1"/>
    <property type="molecule type" value="Genomic_DNA"/>
</dbReference>
<sequence>MALPESLHHVLNQFVSDDQLDLPLLYRLDHTALPDKWLTAIQRAELALAEHLPRAVIVSADSPCTSSEYGVLDVVHMARRNEEGELVHAP</sequence>
<organism evidence="1 2">
    <name type="scientific">Pseudomonas syringae</name>
    <dbReference type="NCBI Taxonomy" id="317"/>
    <lineage>
        <taxon>Bacteria</taxon>
        <taxon>Pseudomonadati</taxon>
        <taxon>Pseudomonadota</taxon>
        <taxon>Gammaproteobacteria</taxon>
        <taxon>Pseudomonadales</taxon>
        <taxon>Pseudomonadaceae</taxon>
        <taxon>Pseudomonas</taxon>
    </lineage>
</organism>
<evidence type="ECO:0000313" key="1">
    <source>
        <dbReference type="EMBL" id="SDM27472.1"/>
    </source>
</evidence>
<dbReference type="AlphaFoldDB" id="A0AB37ZH53"/>
<dbReference type="Proteomes" id="UP000183853">
    <property type="component" value="Unassembled WGS sequence"/>
</dbReference>
<name>A0AB37ZH53_PSESX</name>
<gene>
    <name evidence="1" type="ORF">SAMN05444505_102170</name>
</gene>
<evidence type="ECO:0000313" key="2">
    <source>
        <dbReference type="Proteomes" id="UP000183853"/>
    </source>
</evidence>
<accession>A0AB37ZH53</accession>
<protein>
    <submittedName>
        <fullName evidence="1">Uncharacterized protein</fullName>
    </submittedName>
</protein>